<keyword evidence="4" id="KW-1185">Reference proteome</keyword>
<organism evidence="1 3">
    <name type="scientific">Lactobacillus gasseri</name>
    <dbReference type="NCBI Taxonomy" id="1596"/>
    <lineage>
        <taxon>Bacteria</taxon>
        <taxon>Bacillati</taxon>
        <taxon>Bacillota</taxon>
        <taxon>Bacilli</taxon>
        <taxon>Lactobacillales</taxon>
        <taxon>Lactobacillaceae</taxon>
        <taxon>Lactobacillus</taxon>
    </lineage>
</organism>
<evidence type="ECO:0000313" key="1">
    <source>
        <dbReference type="EMBL" id="GBA95928.1"/>
    </source>
</evidence>
<comment type="caution">
    <text evidence="1">The sequence shown here is derived from an EMBL/GenBank/DDBJ whole genome shotgun (WGS) entry which is preliminary data.</text>
</comment>
<reference evidence="1 3" key="1">
    <citation type="journal article" date="2018" name="Int. J. Syst. Evol. Microbiol.">
        <title>Lactobacillus paragasseri sp. nov., a sister taxon of Lactobacillus gasseri, based on whole-genome sequence analyses.</title>
        <authorList>
            <person name="Tanizawa Y."/>
            <person name="Tada I."/>
            <person name="Kobayashi H."/>
            <person name="Endo A."/>
            <person name="Maeno S."/>
            <person name="Toyoda A."/>
            <person name="Arita M."/>
            <person name="Nakamura Y."/>
            <person name="Sakamoto M."/>
            <person name="Ohkuma M."/>
            <person name="Tohno M."/>
        </authorList>
    </citation>
    <scope>NUCLEOTIDE SEQUENCE [LARGE SCALE GENOMIC DNA]</scope>
    <source>
        <strain evidence="1 3">JCM 1025</strain>
    </source>
</reference>
<dbReference type="AlphaFoldDB" id="A0AB33ZTL7"/>
<name>A0AB33ZTL7_LACGS</name>
<dbReference type="EMBL" id="SRMD01000040">
    <property type="protein sequence ID" value="TQW15969.1"/>
    <property type="molecule type" value="Genomic_DNA"/>
</dbReference>
<evidence type="ECO:0000313" key="3">
    <source>
        <dbReference type="Proteomes" id="UP000250668"/>
    </source>
</evidence>
<dbReference type="EMBL" id="BEXJ01000001">
    <property type="protein sequence ID" value="GBA95928.1"/>
    <property type="molecule type" value="Genomic_DNA"/>
</dbReference>
<evidence type="ECO:0000313" key="2">
    <source>
        <dbReference type="EMBL" id="TQW15969.1"/>
    </source>
</evidence>
<sequence>MRNKFNIRASQVAYFAQCSAGYSFTKRLKMLTFLSLIAANILHEDYYSKKYNLKQVKVRIF</sequence>
<gene>
    <name evidence="2" type="ORF">FIPPAONL_00336</name>
    <name evidence="1" type="ORF">LJCM1025_07090</name>
</gene>
<accession>A0AB33ZTL7</accession>
<dbReference type="Proteomes" id="UP000250668">
    <property type="component" value="Unassembled WGS sequence"/>
</dbReference>
<reference evidence="2 4" key="2">
    <citation type="submission" date="2019-04" db="EMBL/GenBank/DDBJ databases">
        <title>Lactobacillus gasseri 7171 assembly.</title>
        <authorList>
            <person name="Joris B.R."/>
            <person name="Giguere D."/>
        </authorList>
    </citation>
    <scope>NUCLEOTIDE SEQUENCE [LARGE SCALE GENOMIC DNA]</scope>
    <source>
        <strain evidence="2 4">7171</strain>
    </source>
</reference>
<protein>
    <recommendedName>
        <fullName evidence="5">IS982 family transposase</fullName>
    </recommendedName>
</protein>
<evidence type="ECO:0000313" key="4">
    <source>
        <dbReference type="Proteomes" id="UP000316012"/>
    </source>
</evidence>
<evidence type="ECO:0008006" key="5">
    <source>
        <dbReference type="Google" id="ProtNLM"/>
    </source>
</evidence>
<dbReference type="Proteomes" id="UP000316012">
    <property type="component" value="Unassembled WGS sequence"/>
</dbReference>
<proteinExistence type="predicted"/>